<dbReference type="GO" id="GO:0003755">
    <property type="term" value="F:peptidyl-prolyl cis-trans isomerase activity"/>
    <property type="evidence" value="ECO:0007669"/>
    <property type="project" value="UniProtKB-KW"/>
</dbReference>
<keyword evidence="4" id="KW-0697">Rotamase</keyword>
<dbReference type="EC" id="5.2.1.8" evidence="3"/>
<dbReference type="GO" id="GO:0005634">
    <property type="term" value="C:nucleus"/>
    <property type="evidence" value="ECO:0007669"/>
    <property type="project" value="UniProtKB-SubCell"/>
</dbReference>
<keyword evidence="5" id="KW-0413">Isomerase</keyword>
<dbReference type="GO" id="GO:0005846">
    <property type="term" value="C:nuclear cap binding complex"/>
    <property type="evidence" value="ECO:0007669"/>
    <property type="project" value="InterPro"/>
</dbReference>
<feature type="compositionally biased region" description="Polar residues" evidence="7">
    <location>
        <begin position="407"/>
        <end position="416"/>
    </location>
</feature>
<dbReference type="GO" id="GO:0003729">
    <property type="term" value="F:mRNA binding"/>
    <property type="evidence" value="ECO:0007669"/>
    <property type="project" value="TreeGrafter"/>
</dbReference>
<evidence type="ECO:0000313" key="9">
    <source>
        <dbReference type="EMBL" id="TIB77936.1"/>
    </source>
</evidence>
<evidence type="ECO:0000259" key="8">
    <source>
        <dbReference type="PROSITE" id="PS50072"/>
    </source>
</evidence>
<dbReference type="Pfam" id="PF00160">
    <property type="entry name" value="Pro_isomerase"/>
    <property type="match status" value="1"/>
</dbReference>
<dbReference type="Proteomes" id="UP000310685">
    <property type="component" value="Unassembled WGS sequence"/>
</dbReference>
<accession>A0A4T0NQR0</accession>
<feature type="region of interest" description="Disordered" evidence="7">
    <location>
        <begin position="1"/>
        <end position="32"/>
    </location>
</feature>
<dbReference type="InterPro" id="IPR015172">
    <property type="entry name" value="MIF4G-like_typ-1"/>
</dbReference>
<dbReference type="InterPro" id="IPR028942">
    <property type="entry name" value="WHIM1_dom"/>
</dbReference>
<reference evidence="11 12" key="1">
    <citation type="submission" date="2019-03" db="EMBL/GenBank/DDBJ databases">
        <title>Sequencing 25 genomes of Wallemia mellicola.</title>
        <authorList>
            <person name="Gostincar C."/>
        </authorList>
    </citation>
    <scope>NUCLEOTIDE SEQUENCE [LARGE SCALE GENOMIC DNA]</scope>
    <source>
        <strain evidence="10 11">EXF-1262</strain>
        <strain evidence="9 12">EXF-6152</strain>
    </source>
</reference>
<evidence type="ECO:0000256" key="6">
    <source>
        <dbReference type="ARBA" id="ARBA00023242"/>
    </source>
</evidence>
<evidence type="ECO:0000256" key="3">
    <source>
        <dbReference type="ARBA" id="ARBA00013194"/>
    </source>
</evidence>
<dbReference type="FunFam" id="2.40.100.10:FF:000025">
    <property type="entry name" value="Peptidyl-prolyl cis-trans isomerase CYP19-2"/>
    <property type="match status" value="1"/>
</dbReference>
<dbReference type="GO" id="GO:0000184">
    <property type="term" value="P:nuclear-transcribed mRNA catabolic process, nonsense-mediated decay"/>
    <property type="evidence" value="ECO:0007669"/>
    <property type="project" value="TreeGrafter"/>
</dbReference>
<dbReference type="Pfam" id="PF09088">
    <property type="entry name" value="MIF4G_like"/>
    <property type="match status" value="1"/>
</dbReference>
<evidence type="ECO:0000313" key="10">
    <source>
        <dbReference type="EMBL" id="TIB99700.1"/>
    </source>
</evidence>
<organism evidence="10 11">
    <name type="scientific">Wallemia mellicola</name>
    <dbReference type="NCBI Taxonomy" id="1708541"/>
    <lineage>
        <taxon>Eukaryota</taxon>
        <taxon>Fungi</taxon>
        <taxon>Dikarya</taxon>
        <taxon>Basidiomycota</taxon>
        <taxon>Wallemiomycotina</taxon>
        <taxon>Wallemiomycetes</taxon>
        <taxon>Wallemiales</taxon>
        <taxon>Wallemiaceae</taxon>
        <taxon>Wallemia</taxon>
    </lineage>
</organism>
<evidence type="ECO:0000256" key="1">
    <source>
        <dbReference type="ARBA" id="ARBA00000971"/>
    </source>
</evidence>
<feature type="domain" description="PPIase cyclophilin-type" evidence="8">
    <location>
        <begin position="436"/>
        <end position="601"/>
    </location>
</feature>
<dbReference type="PRINTS" id="PR00153">
    <property type="entry name" value="CSAPPISMRASE"/>
</dbReference>
<feature type="region of interest" description="Disordered" evidence="7">
    <location>
        <begin position="326"/>
        <end position="432"/>
    </location>
</feature>
<sequence length="1559" mass="178917">MNLSSMINAEEPRPKLEGEIPAQSNSVHTDRNHPSANCWELPYVWSALTRFIPGLRDEILEGVRELEDALMAPPSSVHPTVLLVMESIMRIFKPQMKNVEADAINKHIHAQLSDIKFWPEEDAEGLASPEQRPLQDGKSFWEAEWREKVSVMRHLVDLMLSTPQIKDYIEKSYRVSTVERHRKRRDDPIENPIVLPPLGEDSKRQRLWVIEDKPRVYISGNPWKKSTTMTAITNTIEDVEALAKSYAMSSYQTERKAAEIVQHDKMMWKQLINQSKKEKDLSELLAGQWDGSFIRRCEREEARVAKIRKRNKEREEAEMHLAKQIEEQKAMGSRKRKSTKKPGFVTDIKDEDIDGEEEDDDAETEGEAEEDELEDDDKDADNFKEEKEDTEDTQSRRSKRQRNQSQTPSKQGTPSEKSTRSSSQDDSDDRMNPRVFIDWNIDGEYAGRLVFELYSDKVPKTAENFKALCTGEKGTDEETGNKLTYKDSISHRIIKGFMIQFGDITNHNGTGGLSIYGGKFEDENFDIKHTKRGQLSMANAGPNTNGSQVFVTFCPCPHLDGRHVVFGEISKGKGLLRRLENIQTGENDYPTVDVRIVDSGLVKEGEDDGVPPLSIGEHEDYPEDDEADSENPEVALKIAKYYKDKGADAFKQQNHSVAVNEWEKALRYLDVNPVLPDETKNEIKAEYSQTRVQLYLNVSIAALKLNKPAVAESMATKAIRTPPTKGQDIAKGLYRRALAKSARKNDHSALDDLNHAGFEIESDLPRLARSIQQLYYSYQDVIPDTIYKYLTQQPHKTQLYASLILLLSISYNQSDENDDNNDDNVGQKVLDYCLISWKECLESKRWLELKIGTNFFASLVPALISPDSFYETINTFIKVIEEPGVSSLRAEKAIECASEALMYASSFLTTQSKEKYDSYVSRIEHYIQNEDLNDVRLVLYPWVNLPKNNSSNKVDNCVDPIQIYGKTLRSLADSEFKEPQLPLFDIEEVLPTVREVDPALRTELPSVLIPADDYNTTISPNSETSRWKLQILEDDSIPSPESGDGVIIYSLLRDMMTLYNRNRIDCAKILTDLPTFTYGNLFDGENGYNLESTLVTTLLSELLSLPEPKHPKLYYSSLMTELCKREPKRVAPALGRSIRKLYTFIGEGLDIEIIFRLSEWFATHLSNFGFNWVWKEWIPDLDLPESHPKKTFIKRIIELEIRLSYFDRIAQSLPEAILNKPELITAPSPNFIYANEENPFNGIAMNMMDALKNRATSDQLTAQFDKIEDEIKVNASLPLNDVSAKKVSRDIISQCLLNVGSRSFSHFLNVIEKYMEILKKFYQEKEDRIDLLRSVDRFWIKNSQMKKIIVDKLLQYRLLDPTDVINWLFKPNDETFPNEIDDRNPAIAWSDINFGELLKTTLNKVNSRVYQQGLKLAENKKKDEEEASIAKAKSMQVDDEGAMTVKNEENKDNSHSQITYDNLKKEQRECFVILIKSFVEALEGVDSIADLSIEEYSNSDWDKWLSWSWYQAFLREYWPSISEAVETITTLSFEDMPNKEQDPRWQLWKSTLALSIRCN</sequence>
<dbReference type="GO" id="GO:0006406">
    <property type="term" value="P:mRNA export from nucleus"/>
    <property type="evidence" value="ECO:0007669"/>
    <property type="project" value="InterPro"/>
</dbReference>
<dbReference type="Gene3D" id="1.25.40.10">
    <property type="entry name" value="Tetratricopeptide repeat domain"/>
    <property type="match status" value="1"/>
</dbReference>
<protein>
    <recommendedName>
        <fullName evidence="3">peptidylprolyl isomerase</fullName>
        <ecNumber evidence="3">5.2.1.8</ecNumber>
    </recommendedName>
</protein>
<proteinExistence type="predicted"/>
<evidence type="ECO:0000313" key="12">
    <source>
        <dbReference type="Proteomes" id="UP000310685"/>
    </source>
</evidence>
<dbReference type="EMBL" id="SPRH01000028">
    <property type="protein sequence ID" value="TIB99700.1"/>
    <property type="molecule type" value="Genomic_DNA"/>
</dbReference>
<comment type="subcellular location">
    <subcellularLocation>
        <location evidence="2">Nucleus</location>
    </subcellularLocation>
</comment>
<comment type="catalytic activity">
    <reaction evidence="1">
        <text>[protein]-peptidylproline (omega=180) = [protein]-peptidylproline (omega=0)</text>
        <dbReference type="Rhea" id="RHEA:16237"/>
        <dbReference type="Rhea" id="RHEA-COMP:10747"/>
        <dbReference type="Rhea" id="RHEA-COMP:10748"/>
        <dbReference type="ChEBI" id="CHEBI:83833"/>
        <dbReference type="ChEBI" id="CHEBI:83834"/>
        <dbReference type="EC" id="5.2.1.8"/>
    </reaction>
</comment>
<dbReference type="InterPro" id="IPR029000">
    <property type="entry name" value="Cyclophilin-like_dom_sf"/>
</dbReference>
<evidence type="ECO:0000256" key="2">
    <source>
        <dbReference type="ARBA" id="ARBA00004123"/>
    </source>
</evidence>
<dbReference type="GO" id="GO:0000339">
    <property type="term" value="F:RNA cap binding"/>
    <property type="evidence" value="ECO:0007669"/>
    <property type="project" value="InterPro"/>
</dbReference>
<dbReference type="Pfam" id="PF15612">
    <property type="entry name" value="WHIM1"/>
    <property type="match status" value="1"/>
</dbReference>
<dbReference type="Proteomes" id="UP000307169">
    <property type="component" value="Unassembled WGS sequence"/>
</dbReference>
<dbReference type="EMBL" id="SPRC01000030">
    <property type="protein sequence ID" value="TIB77936.1"/>
    <property type="molecule type" value="Genomic_DNA"/>
</dbReference>
<gene>
    <name evidence="10" type="ORF">E3Q17_02522</name>
    <name evidence="9" type="ORF">E3Q22_02850</name>
</gene>
<evidence type="ECO:0000256" key="7">
    <source>
        <dbReference type="SAM" id="MobiDB-lite"/>
    </source>
</evidence>
<dbReference type="SUPFAM" id="SSF48452">
    <property type="entry name" value="TPR-like"/>
    <property type="match status" value="1"/>
</dbReference>
<dbReference type="PANTHER" id="PTHR12412">
    <property type="entry name" value="CAP BINDING PROTEIN"/>
    <property type="match status" value="1"/>
</dbReference>
<dbReference type="Pfam" id="PF09090">
    <property type="entry name" value="MIF4G_like_2"/>
    <property type="match status" value="1"/>
</dbReference>
<dbReference type="SUPFAM" id="SSF48371">
    <property type="entry name" value="ARM repeat"/>
    <property type="match status" value="3"/>
</dbReference>
<evidence type="ECO:0000256" key="4">
    <source>
        <dbReference type="ARBA" id="ARBA00023110"/>
    </source>
</evidence>
<dbReference type="InterPro" id="IPR027159">
    <property type="entry name" value="CBP80"/>
</dbReference>
<keyword evidence="6" id="KW-0539">Nucleus</keyword>
<dbReference type="InterPro" id="IPR016024">
    <property type="entry name" value="ARM-type_fold"/>
</dbReference>
<feature type="compositionally biased region" description="Acidic residues" evidence="7">
    <location>
        <begin position="620"/>
        <end position="630"/>
    </location>
</feature>
<dbReference type="Gene3D" id="1.25.40.180">
    <property type="match status" value="3"/>
</dbReference>
<name>A0A4T0NQR0_9BASI</name>
<dbReference type="SUPFAM" id="SSF50891">
    <property type="entry name" value="Cyclophilin-like"/>
    <property type="match status" value="1"/>
</dbReference>
<dbReference type="PROSITE" id="PS50072">
    <property type="entry name" value="CSA_PPIASE_2"/>
    <property type="match status" value="1"/>
</dbReference>
<evidence type="ECO:0000313" key="11">
    <source>
        <dbReference type="Proteomes" id="UP000307169"/>
    </source>
</evidence>
<comment type="caution">
    <text evidence="10">The sequence shown here is derived from an EMBL/GenBank/DDBJ whole genome shotgun (WGS) entry which is preliminary data.</text>
</comment>
<dbReference type="Gene3D" id="2.40.100.10">
    <property type="entry name" value="Cyclophilin-like"/>
    <property type="match status" value="1"/>
</dbReference>
<feature type="compositionally biased region" description="Acidic residues" evidence="7">
    <location>
        <begin position="349"/>
        <end position="379"/>
    </location>
</feature>
<dbReference type="InterPro" id="IPR011990">
    <property type="entry name" value="TPR-like_helical_dom_sf"/>
</dbReference>
<dbReference type="InterPro" id="IPR015174">
    <property type="entry name" value="MIF4G-like_typ-2"/>
</dbReference>
<dbReference type="PANTHER" id="PTHR12412:SF2">
    <property type="entry name" value="NUCLEAR CAP-BINDING PROTEIN SUBUNIT 1"/>
    <property type="match status" value="1"/>
</dbReference>
<dbReference type="InterPro" id="IPR002130">
    <property type="entry name" value="Cyclophilin-type_PPIase_dom"/>
</dbReference>
<feature type="region of interest" description="Disordered" evidence="7">
    <location>
        <begin position="604"/>
        <end position="630"/>
    </location>
</feature>
<evidence type="ECO:0000256" key="5">
    <source>
        <dbReference type="ARBA" id="ARBA00023235"/>
    </source>
</evidence>